<dbReference type="EMBL" id="CASHTH010001559">
    <property type="protein sequence ID" value="CAI8016761.1"/>
    <property type="molecule type" value="Genomic_DNA"/>
</dbReference>
<name>A0AA35RUU7_GEOBA</name>
<sequence length="123" mass="14107">HQAAYENRTTGTFPVTTSAWNTRTLNCTRGYQETCSVNFAWIFCRAALLRRLNPRESGVGRREVMNCRHTDREDGGRGDTTHGRPTWLISGVDTLVRDMGENRQQRERDESDYDCCIGQVFCV</sequence>
<protein>
    <submittedName>
        <fullName evidence="1">Uncharacterized protein</fullName>
    </submittedName>
</protein>
<keyword evidence="2" id="KW-1185">Reference proteome</keyword>
<comment type="caution">
    <text evidence="1">The sequence shown here is derived from an EMBL/GenBank/DDBJ whole genome shotgun (WGS) entry which is preliminary data.</text>
</comment>
<accession>A0AA35RUU7</accession>
<evidence type="ECO:0000313" key="1">
    <source>
        <dbReference type="EMBL" id="CAI8016761.1"/>
    </source>
</evidence>
<feature type="non-terminal residue" evidence="1">
    <location>
        <position position="123"/>
    </location>
</feature>
<gene>
    <name evidence="1" type="ORF">GBAR_LOCUS10260</name>
</gene>
<proteinExistence type="predicted"/>
<dbReference type="AlphaFoldDB" id="A0AA35RUU7"/>
<reference evidence="1" key="1">
    <citation type="submission" date="2023-03" db="EMBL/GenBank/DDBJ databases">
        <authorList>
            <person name="Steffen K."/>
            <person name="Cardenas P."/>
        </authorList>
    </citation>
    <scope>NUCLEOTIDE SEQUENCE</scope>
</reference>
<dbReference type="Proteomes" id="UP001174909">
    <property type="component" value="Unassembled WGS sequence"/>
</dbReference>
<evidence type="ECO:0000313" key="2">
    <source>
        <dbReference type="Proteomes" id="UP001174909"/>
    </source>
</evidence>
<organism evidence="1 2">
    <name type="scientific">Geodia barretti</name>
    <name type="common">Barrett's horny sponge</name>
    <dbReference type="NCBI Taxonomy" id="519541"/>
    <lineage>
        <taxon>Eukaryota</taxon>
        <taxon>Metazoa</taxon>
        <taxon>Porifera</taxon>
        <taxon>Demospongiae</taxon>
        <taxon>Heteroscleromorpha</taxon>
        <taxon>Tetractinellida</taxon>
        <taxon>Astrophorina</taxon>
        <taxon>Geodiidae</taxon>
        <taxon>Geodia</taxon>
    </lineage>
</organism>